<evidence type="ECO:0000256" key="5">
    <source>
        <dbReference type="ARBA" id="ARBA00022777"/>
    </source>
</evidence>
<gene>
    <name evidence="9" type="ORF">HNR30_004184</name>
</gene>
<name>A0A7W0CKI8_9ACTN</name>
<feature type="compositionally biased region" description="Pro residues" evidence="7">
    <location>
        <begin position="242"/>
        <end position="254"/>
    </location>
</feature>
<evidence type="ECO:0000313" key="9">
    <source>
        <dbReference type="EMBL" id="MBA2892830.1"/>
    </source>
</evidence>
<dbReference type="PROSITE" id="PS50011">
    <property type="entry name" value="PROTEIN_KINASE_DOM"/>
    <property type="match status" value="1"/>
</dbReference>
<feature type="compositionally biased region" description="Pro residues" evidence="7">
    <location>
        <begin position="304"/>
        <end position="335"/>
    </location>
</feature>
<keyword evidence="2 9" id="KW-0723">Serine/threonine-protein kinase</keyword>
<dbReference type="PANTHER" id="PTHR43289:SF6">
    <property type="entry name" value="SERINE_THREONINE-PROTEIN KINASE NEKL-3"/>
    <property type="match status" value="1"/>
</dbReference>
<evidence type="ECO:0000313" key="10">
    <source>
        <dbReference type="Proteomes" id="UP000530928"/>
    </source>
</evidence>
<dbReference type="RefSeq" id="WP_181611550.1">
    <property type="nucleotide sequence ID" value="NZ_BAABAM010000003.1"/>
</dbReference>
<keyword evidence="3" id="KW-0808">Transferase</keyword>
<evidence type="ECO:0000259" key="8">
    <source>
        <dbReference type="PROSITE" id="PS50011"/>
    </source>
</evidence>
<evidence type="ECO:0000256" key="1">
    <source>
        <dbReference type="ARBA" id="ARBA00012513"/>
    </source>
</evidence>
<dbReference type="EC" id="2.7.11.1" evidence="1"/>
<dbReference type="Gene3D" id="1.10.510.10">
    <property type="entry name" value="Transferase(Phosphotransferase) domain 1"/>
    <property type="match status" value="2"/>
</dbReference>
<feature type="region of interest" description="Disordered" evidence="7">
    <location>
        <begin position="441"/>
        <end position="460"/>
    </location>
</feature>
<dbReference type="GO" id="GO:0005524">
    <property type="term" value="F:ATP binding"/>
    <property type="evidence" value="ECO:0007669"/>
    <property type="project" value="UniProtKB-KW"/>
</dbReference>
<keyword evidence="5 9" id="KW-0418">Kinase</keyword>
<keyword evidence="4" id="KW-0547">Nucleotide-binding</keyword>
<keyword evidence="10" id="KW-1185">Reference proteome</keyword>
<evidence type="ECO:0000256" key="3">
    <source>
        <dbReference type="ARBA" id="ARBA00022679"/>
    </source>
</evidence>
<protein>
    <recommendedName>
        <fullName evidence="1">non-specific serine/threonine protein kinase</fullName>
        <ecNumber evidence="1">2.7.11.1</ecNumber>
    </recommendedName>
</protein>
<dbReference type="Pfam" id="PF00069">
    <property type="entry name" value="Pkinase"/>
    <property type="match status" value="1"/>
</dbReference>
<feature type="compositionally biased region" description="Gly residues" evidence="7">
    <location>
        <begin position="227"/>
        <end position="239"/>
    </location>
</feature>
<organism evidence="9 10">
    <name type="scientific">Nonomuraea soli</name>
    <dbReference type="NCBI Taxonomy" id="1032476"/>
    <lineage>
        <taxon>Bacteria</taxon>
        <taxon>Bacillati</taxon>
        <taxon>Actinomycetota</taxon>
        <taxon>Actinomycetes</taxon>
        <taxon>Streptosporangiales</taxon>
        <taxon>Streptosporangiaceae</taxon>
        <taxon>Nonomuraea</taxon>
    </lineage>
</organism>
<proteinExistence type="predicted"/>
<accession>A0A7W0CKI8</accession>
<dbReference type="Gene3D" id="3.30.200.20">
    <property type="entry name" value="Phosphorylase Kinase, domain 1"/>
    <property type="match status" value="1"/>
</dbReference>
<feature type="region of interest" description="Disordered" evidence="7">
    <location>
        <begin position="226"/>
        <end position="387"/>
    </location>
</feature>
<dbReference type="CDD" id="cd14014">
    <property type="entry name" value="STKc_PknB_like"/>
    <property type="match status" value="1"/>
</dbReference>
<feature type="domain" description="Protein kinase" evidence="8">
    <location>
        <begin position="7"/>
        <end position="532"/>
    </location>
</feature>
<sequence length="532" mass="53333">MKLAGRYRLLNPLGDGAVRLAFDEELHRDVAVKELRVPPQTLQDAVRDARATAGLRHASLVHVHEVLDEGWLVMEFVSGASLETAVTSRHPLPVVQAARVGLQVFNALACAHAAGFVHGRVNPGNVMLTTTGRAVLTGLSGPHPNLPPSADLWSLAATLHFALEGRPPGGEPVAAVDPLRGLVRAMLDGQVPPDGVGRALAELAHEGPAEGMPGAGVAGPMAVAAPGAGGAGPPHGPGGAPFAPPSGPVAPPHGVPGAAPGAGGPEPERPRGLMRVFRRKQKRAAEPQPTVPPSTPPATGAPLGEPPSAGPPIAGPPLPGAPLPGAPLAGPPMPGAPVAESPGATAPGEGSPVPGAPEVPLAVPGARPASLDPANAVTVEHPPTPSADVRLEQLLEADGPLPPAEVAGLGLDLLDQLSAIHAGGGRHGSVCPQNVLLADDGRASLTPPSPPRASSPYTAPEGNLVPASDLWSLGATLYTAVEGRPPAPGAPLTRADTLATVLFKLLSGDPAQRPAPEALREELKAIVSSRAG</sequence>
<evidence type="ECO:0000256" key="7">
    <source>
        <dbReference type="SAM" id="MobiDB-lite"/>
    </source>
</evidence>
<evidence type="ECO:0000256" key="2">
    <source>
        <dbReference type="ARBA" id="ARBA00022527"/>
    </source>
</evidence>
<dbReference type="GO" id="GO:0004674">
    <property type="term" value="F:protein serine/threonine kinase activity"/>
    <property type="evidence" value="ECO:0007669"/>
    <property type="project" value="UniProtKB-KW"/>
</dbReference>
<comment type="caution">
    <text evidence="9">The sequence shown here is derived from an EMBL/GenBank/DDBJ whole genome shotgun (WGS) entry which is preliminary data.</text>
</comment>
<dbReference type="SMART" id="SM00220">
    <property type="entry name" value="S_TKc"/>
    <property type="match status" value="1"/>
</dbReference>
<dbReference type="InterPro" id="IPR000719">
    <property type="entry name" value="Prot_kinase_dom"/>
</dbReference>
<keyword evidence="6" id="KW-0067">ATP-binding</keyword>
<dbReference type="EMBL" id="JACDUR010000004">
    <property type="protein sequence ID" value="MBA2892830.1"/>
    <property type="molecule type" value="Genomic_DNA"/>
</dbReference>
<dbReference type="SUPFAM" id="SSF56112">
    <property type="entry name" value="Protein kinase-like (PK-like)"/>
    <property type="match status" value="2"/>
</dbReference>
<dbReference type="InterPro" id="IPR011009">
    <property type="entry name" value="Kinase-like_dom_sf"/>
</dbReference>
<reference evidence="9 10" key="1">
    <citation type="submission" date="2020-07" db="EMBL/GenBank/DDBJ databases">
        <title>Genomic Encyclopedia of Type Strains, Phase IV (KMG-IV): sequencing the most valuable type-strain genomes for metagenomic binning, comparative biology and taxonomic classification.</title>
        <authorList>
            <person name="Goeker M."/>
        </authorList>
    </citation>
    <scope>NUCLEOTIDE SEQUENCE [LARGE SCALE GENOMIC DNA]</scope>
    <source>
        <strain evidence="9 10">DSM 45533</strain>
    </source>
</reference>
<evidence type="ECO:0000256" key="4">
    <source>
        <dbReference type="ARBA" id="ARBA00022741"/>
    </source>
</evidence>
<evidence type="ECO:0000256" key="6">
    <source>
        <dbReference type="ARBA" id="ARBA00022840"/>
    </source>
</evidence>
<dbReference type="PANTHER" id="PTHR43289">
    <property type="entry name" value="MITOGEN-ACTIVATED PROTEIN KINASE KINASE KINASE 20-RELATED"/>
    <property type="match status" value="1"/>
</dbReference>
<dbReference type="Proteomes" id="UP000530928">
    <property type="component" value="Unassembled WGS sequence"/>
</dbReference>
<dbReference type="AlphaFoldDB" id="A0A7W0CKI8"/>